<dbReference type="InterPro" id="IPR036397">
    <property type="entry name" value="RNaseH_sf"/>
</dbReference>
<name>A0A8J4Y771_CHIOP</name>
<dbReference type="InterPro" id="IPR012337">
    <property type="entry name" value="RNaseH-like_sf"/>
</dbReference>
<comment type="caution">
    <text evidence="3">The sequence shown here is derived from an EMBL/GenBank/DDBJ whole genome shotgun (WGS) entry which is preliminary data.</text>
</comment>
<accession>A0A8J4Y771</accession>
<dbReference type="CDD" id="cd09276">
    <property type="entry name" value="Rnase_HI_RT_non_LTR"/>
    <property type="match status" value="1"/>
</dbReference>
<dbReference type="InterPro" id="IPR002156">
    <property type="entry name" value="RNaseH_domain"/>
</dbReference>
<dbReference type="Gene3D" id="3.30.420.10">
    <property type="entry name" value="Ribonuclease H-like superfamily/Ribonuclease H"/>
    <property type="match status" value="2"/>
</dbReference>
<dbReference type="Pfam" id="PF23088">
    <property type="entry name" value="DUF7047"/>
    <property type="match status" value="1"/>
</dbReference>
<dbReference type="AlphaFoldDB" id="A0A8J4Y771"/>
<sequence length="802" mass="87636">MAAEAGLDCLCMANNALEVAAGGRGRVATELFASGINTVVEFLKPRTVDPTVLIEAGMGFADRNGKMSSEHAIADAARALGVADLVRCDPDLAVPDHFPPPPWAPKTFQVILPSRTHPKQQLPALLRQESLATIGPLSTAATRLYFTDGSAGENSKSGSAFVSGALQRSLRLPDNSSAFQAELVALLSALYHAYVFLHWVPSHVGVSGNERADEAARRASTAPEVTFPLLPSYAQIKSSVNRAALQASQLLLNDAMEHGSRSATCSWKQEVVSVLTVSGKEHFCKGTGIVRLHLRNGASADVDVLVVDSTLLGFPFILGMNGILALGGATVSVERLVRFGKEDTAVCAAAATVIGVDEQDFSATYDAATNSWTAMWKWSQGVEPGVLQNQIEEYSVPREARLVYEKEFEKWIADGCLVLYEKDVHGPVKGLIPLKAVIQRNKGKVRPVLDFRELNINVDAFTADADVCADKLREWRKQGLCCQGTSAYIDDILVNEDVVTTSRVEQRLARYGLTSKTPERVTDGARVLGLRVWGERGSLHWKRDNKVGEVPSRLTRRSVFSYCGRLLGHFPVCSWLRVAVAFIKRKINHLTSSWDEVVIDDQLKAIIEETANEVRKNDPVRGRWDVKGSKARVWVDASSLALGVVIEAEGCIIEDASWLRKDDASHINMAELDAVVKGLNLALAWQTKEVELLTDSSTVFRWISDSLSGKSRLRTRAASEMLNRRRIGLVTSLVEECGLQVQVSLVPSESNKADALTRVPQRWLKTTATPAAVCMAMDDASIEDLVKRVHDTMGHPGVWRTL</sequence>
<evidence type="ECO:0000259" key="1">
    <source>
        <dbReference type="Pfam" id="PF13456"/>
    </source>
</evidence>
<evidence type="ECO:0000259" key="2">
    <source>
        <dbReference type="Pfam" id="PF23088"/>
    </source>
</evidence>
<dbReference type="OrthoDB" id="6376096at2759"/>
<gene>
    <name evidence="3" type="ORF">GWK47_051695</name>
</gene>
<dbReference type="SUPFAM" id="SSF53098">
    <property type="entry name" value="Ribonuclease H-like"/>
    <property type="match status" value="1"/>
</dbReference>
<keyword evidence="4" id="KW-1185">Reference proteome</keyword>
<protein>
    <recommendedName>
        <fullName evidence="5">RNase H type-1 domain-containing protein</fullName>
    </recommendedName>
</protein>
<dbReference type="EMBL" id="JACEEZ010015445">
    <property type="protein sequence ID" value="KAG0718844.1"/>
    <property type="molecule type" value="Genomic_DNA"/>
</dbReference>
<dbReference type="InterPro" id="IPR055475">
    <property type="entry name" value="DUF7047"/>
</dbReference>
<dbReference type="GO" id="GO:0042575">
    <property type="term" value="C:DNA polymerase complex"/>
    <property type="evidence" value="ECO:0007669"/>
    <property type="project" value="UniProtKB-ARBA"/>
</dbReference>
<dbReference type="GO" id="GO:0004523">
    <property type="term" value="F:RNA-DNA hybrid ribonuclease activity"/>
    <property type="evidence" value="ECO:0007669"/>
    <property type="project" value="InterPro"/>
</dbReference>
<dbReference type="Pfam" id="PF13456">
    <property type="entry name" value="RVT_3"/>
    <property type="match status" value="1"/>
</dbReference>
<dbReference type="GO" id="GO:0071897">
    <property type="term" value="P:DNA biosynthetic process"/>
    <property type="evidence" value="ECO:0007669"/>
    <property type="project" value="UniProtKB-ARBA"/>
</dbReference>
<dbReference type="Proteomes" id="UP000770661">
    <property type="component" value="Unassembled WGS sequence"/>
</dbReference>
<reference evidence="3" key="1">
    <citation type="submission" date="2020-07" db="EMBL/GenBank/DDBJ databases">
        <title>The High-quality genome of the commercially important snow crab, Chionoecetes opilio.</title>
        <authorList>
            <person name="Jeong J.-H."/>
            <person name="Ryu S."/>
        </authorList>
    </citation>
    <scope>NUCLEOTIDE SEQUENCE</scope>
    <source>
        <strain evidence="3">MADBK_172401_WGS</strain>
        <tissue evidence="3">Digestive gland</tissue>
    </source>
</reference>
<dbReference type="InterPro" id="IPR043502">
    <property type="entry name" value="DNA/RNA_pol_sf"/>
</dbReference>
<evidence type="ECO:0008006" key="5">
    <source>
        <dbReference type="Google" id="ProtNLM"/>
    </source>
</evidence>
<evidence type="ECO:0000313" key="4">
    <source>
        <dbReference type="Proteomes" id="UP000770661"/>
    </source>
</evidence>
<proteinExistence type="predicted"/>
<dbReference type="SUPFAM" id="SSF56672">
    <property type="entry name" value="DNA/RNA polymerases"/>
    <property type="match status" value="1"/>
</dbReference>
<feature type="domain" description="RNase H type-1" evidence="1">
    <location>
        <begin position="645"/>
        <end position="708"/>
    </location>
</feature>
<dbReference type="GO" id="GO:0003676">
    <property type="term" value="F:nucleic acid binding"/>
    <property type="evidence" value="ECO:0007669"/>
    <property type="project" value="InterPro"/>
</dbReference>
<organism evidence="3 4">
    <name type="scientific">Chionoecetes opilio</name>
    <name type="common">Atlantic snow crab</name>
    <name type="synonym">Cancer opilio</name>
    <dbReference type="NCBI Taxonomy" id="41210"/>
    <lineage>
        <taxon>Eukaryota</taxon>
        <taxon>Metazoa</taxon>
        <taxon>Ecdysozoa</taxon>
        <taxon>Arthropoda</taxon>
        <taxon>Crustacea</taxon>
        <taxon>Multicrustacea</taxon>
        <taxon>Malacostraca</taxon>
        <taxon>Eumalacostraca</taxon>
        <taxon>Eucarida</taxon>
        <taxon>Decapoda</taxon>
        <taxon>Pleocyemata</taxon>
        <taxon>Brachyura</taxon>
        <taxon>Eubrachyura</taxon>
        <taxon>Majoidea</taxon>
        <taxon>Majidae</taxon>
        <taxon>Chionoecetes</taxon>
    </lineage>
</organism>
<evidence type="ECO:0000313" key="3">
    <source>
        <dbReference type="EMBL" id="KAG0718844.1"/>
    </source>
</evidence>
<feature type="domain" description="DUF7047" evidence="2">
    <location>
        <begin position="555"/>
        <end position="616"/>
    </location>
</feature>